<keyword evidence="1" id="KW-0472">Membrane</keyword>
<evidence type="ECO:0000313" key="3">
    <source>
        <dbReference type="EMBL" id="QKS70628.1"/>
    </source>
</evidence>
<feature type="transmembrane region" description="Helical" evidence="1">
    <location>
        <begin position="34"/>
        <end position="55"/>
    </location>
</feature>
<gene>
    <name evidence="3" type="ORF">FLK61_28195</name>
</gene>
<dbReference type="AlphaFoldDB" id="A0A859FCR4"/>
<dbReference type="Gene3D" id="1.10.287.70">
    <property type="match status" value="1"/>
</dbReference>
<keyword evidence="4" id="KW-1185">Reference proteome</keyword>
<accession>A0A859FCR4</accession>
<sequence>MLVILCTLAIAGMIISITIFLYPLETSRDSIKHFFLFLFVYAHTIVGFGIIYFCLSEWGLLQLIDHSPHTATIYHMLEDTIYFSAVTLLTIGYGDIVPLGLARWIVVVQALIGYLLPASFVVTSLHNR</sequence>
<feature type="domain" description="Potassium channel" evidence="2">
    <location>
        <begin position="78"/>
        <end position="122"/>
    </location>
</feature>
<organism evidence="3 4">
    <name type="scientific">Paenalkalicoccus suaedae</name>
    <dbReference type="NCBI Taxonomy" id="2592382"/>
    <lineage>
        <taxon>Bacteria</taxon>
        <taxon>Bacillati</taxon>
        <taxon>Bacillota</taxon>
        <taxon>Bacilli</taxon>
        <taxon>Bacillales</taxon>
        <taxon>Bacillaceae</taxon>
        <taxon>Paenalkalicoccus</taxon>
    </lineage>
</organism>
<keyword evidence="3" id="KW-0813">Transport</keyword>
<dbReference type="EMBL" id="CP041372">
    <property type="protein sequence ID" value="QKS70628.1"/>
    <property type="molecule type" value="Genomic_DNA"/>
</dbReference>
<keyword evidence="3" id="KW-0406">Ion transport</keyword>
<name>A0A859FCR4_9BACI</name>
<reference evidence="4" key="1">
    <citation type="submission" date="2019-07" db="EMBL/GenBank/DDBJ databases">
        <title>Bacillus alkalisoli sp. nov. isolated from saline soil.</title>
        <authorList>
            <person name="Sun J.-Q."/>
            <person name="Xu L."/>
        </authorList>
    </citation>
    <scope>NUCLEOTIDE SEQUENCE [LARGE SCALE GENOMIC DNA]</scope>
    <source>
        <strain evidence="4">M4U3P1</strain>
    </source>
</reference>
<evidence type="ECO:0000256" key="1">
    <source>
        <dbReference type="SAM" id="Phobius"/>
    </source>
</evidence>
<dbReference type="Pfam" id="PF07885">
    <property type="entry name" value="Ion_trans_2"/>
    <property type="match status" value="1"/>
</dbReference>
<proteinExistence type="predicted"/>
<keyword evidence="1" id="KW-0812">Transmembrane</keyword>
<keyword evidence="3" id="KW-0407">Ion channel</keyword>
<feature type="transmembrane region" description="Helical" evidence="1">
    <location>
        <begin position="76"/>
        <end position="96"/>
    </location>
</feature>
<evidence type="ECO:0000259" key="2">
    <source>
        <dbReference type="Pfam" id="PF07885"/>
    </source>
</evidence>
<dbReference type="SUPFAM" id="SSF81324">
    <property type="entry name" value="Voltage-gated potassium channels"/>
    <property type="match status" value="1"/>
</dbReference>
<dbReference type="Proteomes" id="UP000318138">
    <property type="component" value="Chromosome"/>
</dbReference>
<dbReference type="KEGG" id="psua:FLK61_28195"/>
<dbReference type="GO" id="GO:0034220">
    <property type="term" value="P:monoatomic ion transmembrane transport"/>
    <property type="evidence" value="ECO:0007669"/>
    <property type="project" value="UniProtKB-KW"/>
</dbReference>
<dbReference type="InterPro" id="IPR013099">
    <property type="entry name" value="K_chnl_dom"/>
</dbReference>
<dbReference type="RefSeq" id="WP_176008664.1">
    <property type="nucleotide sequence ID" value="NZ_CP041372.2"/>
</dbReference>
<feature type="transmembrane region" description="Helical" evidence="1">
    <location>
        <begin position="102"/>
        <end position="125"/>
    </location>
</feature>
<keyword evidence="1" id="KW-1133">Transmembrane helix</keyword>
<evidence type="ECO:0000313" key="4">
    <source>
        <dbReference type="Proteomes" id="UP000318138"/>
    </source>
</evidence>
<protein>
    <submittedName>
        <fullName evidence="3">Two pore domain potassium channel family protein</fullName>
    </submittedName>
</protein>
<feature type="transmembrane region" description="Helical" evidence="1">
    <location>
        <begin position="5"/>
        <end position="22"/>
    </location>
</feature>